<dbReference type="OrthoDB" id="2828299at2"/>
<dbReference type="PATRIC" id="fig|33935.3.peg.242"/>
<dbReference type="Proteomes" id="UP000037977">
    <property type="component" value="Unassembled WGS sequence"/>
</dbReference>
<reference evidence="2 3" key="1">
    <citation type="submission" date="2015-07" db="EMBL/GenBank/DDBJ databases">
        <title>Genome sequencing project for genomic taxonomy and phylogenomics of Bacillus-like bacteria.</title>
        <authorList>
            <person name="Liu B."/>
            <person name="Wang J."/>
            <person name="Zhu Y."/>
            <person name="Liu G."/>
            <person name="Chen Q."/>
            <person name="Chen Z."/>
            <person name="Che J."/>
            <person name="Ge C."/>
            <person name="Shi H."/>
            <person name="Pan Z."/>
            <person name="Liu X."/>
        </authorList>
    </citation>
    <scope>NUCLEOTIDE SEQUENCE [LARGE SCALE GENOMIC DNA]</scope>
    <source>
        <strain evidence="2 3">DSM 54</strain>
    </source>
</reference>
<gene>
    <name evidence="2" type="ORF">ADM90_04125</name>
</gene>
<dbReference type="AlphaFoldDB" id="A0A0M9DLD0"/>
<proteinExistence type="predicted"/>
<evidence type="ECO:0000256" key="1">
    <source>
        <dbReference type="SAM" id="Coils"/>
    </source>
</evidence>
<protein>
    <submittedName>
        <fullName evidence="2">Uncharacterized protein</fullName>
    </submittedName>
</protein>
<accession>A0A0M9DLD0</accession>
<keyword evidence="1" id="KW-0175">Coiled coil</keyword>
<sequence>MKPVVKIIRKVDIEKQYEHILQLELDYELASLFAAMNDNNEIEIEKSKKRLAEIQMELESLHAYA</sequence>
<dbReference type="STRING" id="33935.ADM90_04125"/>
<dbReference type="EMBL" id="LGCI01000005">
    <property type="protein sequence ID" value="KOY82532.1"/>
    <property type="molecule type" value="Genomic_DNA"/>
</dbReference>
<name>A0A0M9DLD0_9BACI</name>
<evidence type="ECO:0000313" key="2">
    <source>
        <dbReference type="EMBL" id="KOY82532.1"/>
    </source>
</evidence>
<comment type="caution">
    <text evidence="2">The sequence shown here is derived from an EMBL/GenBank/DDBJ whole genome shotgun (WGS) entry which is preliminary data.</text>
</comment>
<organism evidence="2 3">
    <name type="scientific">Lysinibacillus macroides</name>
    <dbReference type="NCBI Taxonomy" id="33935"/>
    <lineage>
        <taxon>Bacteria</taxon>
        <taxon>Bacillati</taxon>
        <taxon>Bacillota</taxon>
        <taxon>Bacilli</taxon>
        <taxon>Bacillales</taxon>
        <taxon>Bacillaceae</taxon>
        <taxon>Lysinibacillus</taxon>
    </lineage>
</organism>
<feature type="coiled-coil region" evidence="1">
    <location>
        <begin position="37"/>
        <end position="64"/>
    </location>
</feature>
<dbReference type="RefSeq" id="WP_053993784.1">
    <property type="nucleotide sequence ID" value="NZ_CP065643.1"/>
</dbReference>
<evidence type="ECO:0000313" key="3">
    <source>
        <dbReference type="Proteomes" id="UP000037977"/>
    </source>
</evidence>
<keyword evidence="3" id="KW-1185">Reference proteome</keyword>